<evidence type="ECO:0000256" key="6">
    <source>
        <dbReference type="ARBA" id="ARBA00012078"/>
    </source>
</evidence>
<keyword evidence="14 30" id="KW-0479">Metal-binding</keyword>
<dbReference type="PRINTS" id="PR00958">
    <property type="entry name" value="HOMSERKINASE"/>
</dbReference>
<comment type="pathway">
    <text evidence="4">Amino-acid biosynthesis; L-threonine biosynthesis; L-threonine from L-aspartate: step 4/5.</text>
</comment>
<dbReference type="CDD" id="cd00408">
    <property type="entry name" value="DHDPS-like"/>
    <property type="match status" value="1"/>
</dbReference>
<evidence type="ECO:0000256" key="19">
    <source>
        <dbReference type="ARBA" id="ARBA00022825"/>
    </source>
</evidence>
<keyword evidence="19 30" id="KW-0720">Serine protease</keyword>
<evidence type="ECO:0000256" key="7">
    <source>
        <dbReference type="ARBA" id="ARBA00012462"/>
    </source>
</evidence>
<evidence type="ECO:0000256" key="14">
    <source>
        <dbReference type="ARBA" id="ARBA00022723"/>
    </source>
</evidence>
<keyword evidence="20 30" id="KW-0106">Calcium</keyword>
<dbReference type="PANTHER" id="PTHR14218:SF10">
    <property type="entry name" value="PEPTIDASE S53 DOMAIN-CONTAINING PROTEIN"/>
    <property type="match status" value="1"/>
</dbReference>
<dbReference type="EMBL" id="KE384744">
    <property type="protein sequence ID" value="KJK76399.1"/>
    <property type="molecule type" value="Genomic_DNA"/>
</dbReference>
<evidence type="ECO:0000313" key="34">
    <source>
        <dbReference type="EMBL" id="KJK76399.1"/>
    </source>
</evidence>
<feature type="active site" description="Charge relay system" evidence="30">
    <location>
        <position position="286"/>
    </location>
</feature>
<dbReference type="FunFam" id="3.30.230.10:FF:000068">
    <property type="entry name" value="Homoserine kinase"/>
    <property type="match status" value="1"/>
</dbReference>
<evidence type="ECO:0000256" key="16">
    <source>
        <dbReference type="ARBA" id="ARBA00022741"/>
    </source>
</evidence>
<dbReference type="GO" id="GO:0005576">
    <property type="term" value="C:extracellular region"/>
    <property type="evidence" value="ECO:0007669"/>
    <property type="project" value="UniProtKB-SubCell"/>
</dbReference>
<comment type="function">
    <text evidence="29">Commits homoserine to the threonine biosynthesis pathway by catalyzing its O-phosphorylation.</text>
</comment>
<keyword evidence="22" id="KW-0444">Lipid biosynthesis</keyword>
<protein>
    <recommendedName>
        <fullName evidence="8">Homoserine kinase</fullName>
        <ecNumber evidence="6">2.7.1.39</ecNumber>
        <ecNumber evidence="7">3.4.14.10</ecNumber>
    </recommendedName>
</protein>
<dbReference type="SUPFAM" id="SSF54897">
    <property type="entry name" value="Protease propeptides/inhibitors"/>
    <property type="match status" value="1"/>
</dbReference>
<dbReference type="GO" id="GO:0004413">
    <property type="term" value="F:homoserine kinase activity"/>
    <property type="evidence" value="ECO:0007669"/>
    <property type="project" value="UniProtKB-EC"/>
</dbReference>
<keyword evidence="24" id="KW-0865">Zymogen</keyword>
<dbReference type="GO" id="GO:0046872">
    <property type="term" value="F:metal ion binding"/>
    <property type="evidence" value="ECO:0007669"/>
    <property type="project" value="UniProtKB-UniRule"/>
</dbReference>
<dbReference type="Pfam" id="PF00288">
    <property type="entry name" value="GHMP_kinases_N"/>
    <property type="match status" value="1"/>
</dbReference>
<dbReference type="SUPFAM" id="SSF54211">
    <property type="entry name" value="Ribosomal protein S5 domain 2-like"/>
    <property type="match status" value="1"/>
</dbReference>
<evidence type="ECO:0000256" key="11">
    <source>
        <dbReference type="ARBA" id="ARBA00022670"/>
    </source>
</evidence>
<dbReference type="SUPFAM" id="SSF55060">
    <property type="entry name" value="GHMP Kinase, C-terminal domain"/>
    <property type="match status" value="1"/>
</dbReference>
<dbReference type="InterPro" id="IPR002220">
    <property type="entry name" value="DapA-like"/>
</dbReference>
<feature type="region of interest" description="Disordered" evidence="31">
    <location>
        <begin position="182"/>
        <end position="203"/>
    </location>
</feature>
<dbReference type="Gene3D" id="3.20.20.70">
    <property type="entry name" value="Aldolase class I"/>
    <property type="match status" value="1"/>
</dbReference>
<dbReference type="Gene3D" id="3.30.230.10">
    <property type="match status" value="1"/>
</dbReference>
<dbReference type="CDD" id="cd11377">
    <property type="entry name" value="Pro-peptidase_S53"/>
    <property type="match status" value="1"/>
</dbReference>
<dbReference type="SUPFAM" id="SSF52743">
    <property type="entry name" value="Subtilisin-like"/>
    <property type="match status" value="1"/>
</dbReference>
<dbReference type="EC" id="2.7.1.39" evidence="6"/>
<keyword evidence="9" id="KW-0964">Secreted</keyword>
<evidence type="ECO:0000259" key="33">
    <source>
        <dbReference type="PROSITE" id="PS51695"/>
    </source>
</evidence>
<evidence type="ECO:0000256" key="28">
    <source>
        <dbReference type="ARBA" id="ARBA00049913"/>
    </source>
</evidence>
<evidence type="ECO:0000256" key="5">
    <source>
        <dbReference type="ARBA" id="ARBA00007370"/>
    </source>
</evidence>
<reference evidence="35" key="1">
    <citation type="journal article" date="2014" name="BMC Genomics">
        <title>The genome sequence of the biocontrol fungus Metarhizium anisopliae and comparative genomics of Metarhizium species.</title>
        <authorList>
            <person name="Pattemore J.A."/>
            <person name="Hane J.K."/>
            <person name="Williams A.H."/>
            <person name="Wilson B.A."/>
            <person name="Stodart B.J."/>
            <person name="Ash G.J."/>
        </authorList>
    </citation>
    <scope>NUCLEOTIDE SEQUENCE [LARGE SCALE GENOMIC DNA]</scope>
    <source>
        <strain evidence="35">BRIP 53293</strain>
    </source>
</reference>
<name>A0A0D9NQZ5_METAN</name>
<dbReference type="Gene3D" id="3.30.70.890">
    <property type="entry name" value="GHMP kinase, C-terminal domain"/>
    <property type="match status" value="1"/>
</dbReference>
<evidence type="ECO:0000256" key="30">
    <source>
        <dbReference type="PROSITE-ProRule" id="PRU01032"/>
    </source>
</evidence>
<dbReference type="InterPro" id="IPR014721">
    <property type="entry name" value="Ribsml_uS5_D2-typ_fold_subgr"/>
</dbReference>
<evidence type="ECO:0000256" key="13">
    <source>
        <dbReference type="ARBA" id="ARBA00022697"/>
    </source>
</evidence>
<evidence type="ECO:0000256" key="3">
    <source>
        <dbReference type="ARBA" id="ARBA00004239"/>
    </source>
</evidence>
<feature type="active site" description="Charge relay system" evidence="30">
    <location>
        <position position="290"/>
    </location>
</feature>
<dbReference type="InterPro" id="IPR006204">
    <property type="entry name" value="GHMP_kinase_N_dom"/>
</dbReference>
<sequence>MSILGLLCVLGSIFLVVSADLVVVEHLDQPPDGWTKLGAANASQLIRLSIALESQGHDVFERTLQEVSDPTHPRYGQYLSRDEAVALVRPRPRSVAVVREWLLSGNVTQGQVQERGLFVDAVMTIGTAENLLSTTYGLFQHGKQRAIGALAYSVPAEVRPHITSIQPTTFFEFGNFLKKSPRTSGEGIATARRRNPGVRTRSTELRDCENHNTPECLRGLYKMSNDYTKPHRSSLLGVAGFHGQAAQYDQLEKYLDTYAPYAKGANFSVELINNGTNLQGDYSGFEANMDIQIAVSMAFRVPVRFYSTGGEGPEFIPDLDVYDPEKQHLEPWLQFASYLLGLPDRDLPQVMSISYGGNEQAVPKPYARRICQMFGLLALRGVSIILASGDQGPGMSCQSNDGTNSTKFLPAFPAGCPYMTVVGATERNAPERAMNFSSGGFSEYWPRPAWQEAAVSRYLDAHGDRWKGYYNRAGRGFPDVSAQGIGYPFFNHGRNASGGGTSASAPLFASMIAVINDSRMKRGKPPLGFLNPWLYLGASRAFTDITHGRSEGCKGTSFSGAKGPVIPGAGWDAVEGWDPVTGLVMESFVIKTPCSSANIGPGFDVIGLALTVYLELHVTIDRSKTSTEHPLNCRITYEGQGEGTKDISLDPQSNLITRVALYVLRCHDQRAFPVETHVHIKNPIPLGRGLGSSGAAVVAGVMLGKEAGGLKHLDLDRLFDYCLMIERHPDNVGAALFGGFVGTYLMPLNPEDAARIEIPLSEVLPSPAGGVDTGKKPPSPPVGIGHHIKFPWAKEIKAVAIIPDFIVPTASARAVLPEKYPRQDVTFNLQRIALLPVALGQSPPDPELIHLAMQDKIHQPYRQTLIPGLTEVVESMSPKTQPGFLGVCLSGAGPTILALATSNFEEIANKIIATLRQYNEKKDLACQWKILEPAEAGTATASIEETVEQLTDAKEAGAQWGMVLAPGYNAAVTPQEGIVGWFTAVADRSPIPILVYHFPGVSNMVKVTPATFATLAAHRNVVGCKLSHGDVSLLTQIALNPAIDPARFHVFTGLGQQLLPVVSVGCVGAIDASAGFFPKSLVRLLELAGKTRPTESEARERRELQYKVSCMEEIVVKHGIVGIKEATSRLRGFGDVDGSRLPLYGTIQGGENEWKNWEGVLAALEEVEKRL</sequence>
<dbReference type="UniPathway" id="UPA00050">
    <property type="reaction ID" value="UER00064"/>
</dbReference>
<keyword evidence="25" id="KW-1207">Sterol metabolism</keyword>
<dbReference type="InterPro" id="IPR015366">
    <property type="entry name" value="S53_propep"/>
</dbReference>
<evidence type="ECO:0000256" key="4">
    <source>
        <dbReference type="ARBA" id="ARBA00005015"/>
    </source>
</evidence>
<evidence type="ECO:0000256" key="31">
    <source>
        <dbReference type="SAM" id="MobiDB-lite"/>
    </source>
</evidence>
<evidence type="ECO:0000256" key="10">
    <source>
        <dbReference type="ARBA" id="ARBA00022605"/>
    </source>
</evidence>
<dbReference type="STRING" id="1291518.A0A0D9NQZ5"/>
<dbReference type="GO" id="GO:0008240">
    <property type="term" value="F:tripeptidyl-peptidase activity"/>
    <property type="evidence" value="ECO:0007669"/>
    <property type="project" value="UniProtKB-EC"/>
</dbReference>
<keyword evidence="15 32" id="KW-0732">Signal</keyword>
<dbReference type="SUPFAM" id="SSF51569">
    <property type="entry name" value="Aldolase"/>
    <property type="match status" value="1"/>
</dbReference>
<keyword evidence="26" id="KW-0325">Glycoprotein</keyword>
<evidence type="ECO:0000256" key="32">
    <source>
        <dbReference type="SAM" id="SignalP"/>
    </source>
</evidence>
<evidence type="ECO:0000256" key="25">
    <source>
        <dbReference type="ARBA" id="ARBA00023166"/>
    </source>
</evidence>
<feature type="active site" description="Charge relay system" evidence="30">
    <location>
        <position position="502"/>
    </location>
</feature>
<dbReference type="Pfam" id="PF00701">
    <property type="entry name" value="DHDPS"/>
    <property type="match status" value="1"/>
</dbReference>
<proteinExistence type="inferred from homology"/>
<keyword evidence="16" id="KW-0547">Nucleotide-binding</keyword>
<evidence type="ECO:0000256" key="17">
    <source>
        <dbReference type="ARBA" id="ARBA00022777"/>
    </source>
</evidence>
<dbReference type="FunFam" id="3.40.50.200:FF:000015">
    <property type="entry name" value="Tripeptidyl peptidase A"/>
    <property type="match status" value="1"/>
</dbReference>
<keyword evidence="10" id="KW-0028">Amino-acid biosynthesis</keyword>
<keyword evidence="11 30" id="KW-0645">Protease</keyword>
<dbReference type="GO" id="GO:0016126">
    <property type="term" value="P:sterol biosynthetic process"/>
    <property type="evidence" value="ECO:0007669"/>
    <property type="project" value="UniProtKB-KW"/>
</dbReference>
<dbReference type="PROSITE" id="PS00627">
    <property type="entry name" value="GHMP_KINASES_ATP"/>
    <property type="match status" value="1"/>
</dbReference>
<dbReference type="Pfam" id="PF09286">
    <property type="entry name" value="Pro-kuma_activ"/>
    <property type="match status" value="1"/>
</dbReference>
<evidence type="ECO:0000313" key="35">
    <source>
        <dbReference type="Proteomes" id="UP000054544"/>
    </source>
</evidence>
<dbReference type="Pfam" id="PF08544">
    <property type="entry name" value="GHMP_kinases_C"/>
    <property type="match status" value="1"/>
</dbReference>
<feature type="binding site" evidence="30">
    <location>
        <position position="544"/>
    </location>
    <ligand>
        <name>Ca(2+)</name>
        <dbReference type="ChEBI" id="CHEBI:29108"/>
    </ligand>
</feature>
<dbReference type="Gene3D" id="3.40.50.200">
    <property type="entry name" value="Peptidase S8/S53 domain"/>
    <property type="match status" value="1"/>
</dbReference>
<evidence type="ECO:0000256" key="9">
    <source>
        <dbReference type="ARBA" id="ARBA00022525"/>
    </source>
</evidence>
<dbReference type="AlphaFoldDB" id="A0A0D9NQZ5"/>
<evidence type="ECO:0000256" key="8">
    <source>
        <dbReference type="ARBA" id="ARBA00017858"/>
    </source>
</evidence>
<feature type="binding site" evidence="30">
    <location>
        <position position="576"/>
    </location>
    <ligand>
        <name>Ca(2+)</name>
        <dbReference type="ChEBI" id="CHEBI:29108"/>
    </ligand>
</feature>
<keyword evidence="21" id="KW-0067">ATP-binding</keyword>
<dbReference type="Proteomes" id="UP000054544">
    <property type="component" value="Unassembled WGS sequence"/>
</dbReference>
<keyword evidence="23" id="KW-0843">Virulence</keyword>
<dbReference type="OrthoDB" id="409122at2759"/>
<comment type="function">
    <text evidence="2">Secreted tripeptidyl-peptidase which degrades proteins at acidic pHs and is involved in virulence.</text>
</comment>
<keyword evidence="17" id="KW-0418">Kinase</keyword>
<dbReference type="HAMAP" id="MF_00384">
    <property type="entry name" value="Homoser_kinase"/>
    <property type="match status" value="1"/>
</dbReference>
<gene>
    <name evidence="34" type="ORF">H634G_08290</name>
</gene>
<evidence type="ECO:0000256" key="2">
    <source>
        <dbReference type="ARBA" id="ARBA00002451"/>
    </source>
</evidence>
<dbReference type="PROSITE" id="PS51695">
    <property type="entry name" value="SEDOLISIN"/>
    <property type="match status" value="1"/>
</dbReference>
<dbReference type="InterPro" id="IPR013750">
    <property type="entry name" value="GHMP_kinase_C_dom"/>
</dbReference>
<accession>A0A0D9NQZ5</accession>
<evidence type="ECO:0000256" key="23">
    <source>
        <dbReference type="ARBA" id="ARBA00023026"/>
    </source>
</evidence>
<evidence type="ECO:0000256" key="15">
    <source>
        <dbReference type="ARBA" id="ARBA00022729"/>
    </source>
</evidence>
<organism evidence="34 35">
    <name type="scientific">Metarhizium anisopliae BRIP 53293</name>
    <dbReference type="NCBI Taxonomy" id="1291518"/>
    <lineage>
        <taxon>Eukaryota</taxon>
        <taxon>Fungi</taxon>
        <taxon>Dikarya</taxon>
        <taxon>Ascomycota</taxon>
        <taxon>Pezizomycotina</taxon>
        <taxon>Sordariomycetes</taxon>
        <taxon>Hypocreomycetidae</taxon>
        <taxon>Hypocreales</taxon>
        <taxon>Clavicipitaceae</taxon>
        <taxon>Metarhizium</taxon>
    </lineage>
</organism>
<dbReference type="SMART" id="SM01130">
    <property type="entry name" value="DHDPS"/>
    <property type="match status" value="1"/>
</dbReference>
<dbReference type="InterPro" id="IPR036852">
    <property type="entry name" value="Peptidase_S8/S53_dom_sf"/>
</dbReference>
<evidence type="ECO:0000256" key="21">
    <source>
        <dbReference type="ARBA" id="ARBA00022840"/>
    </source>
</evidence>
<dbReference type="EC" id="3.4.14.10" evidence="7"/>
<evidence type="ECO:0000256" key="20">
    <source>
        <dbReference type="ARBA" id="ARBA00022837"/>
    </source>
</evidence>
<feature type="binding site" evidence="30">
    <location>
        <position position="545"/>
    </location>
    <ligand>
        <name>Ca(2+)</name>
        <dbReference type="ChEBI" id="CHEBI:29108"/>
    </ligand>
</feature>
<keyword evidence="27" id="KW-0753">Steroid metabolism</keyword>
<dbReference type="InterPro" id="IPR030400">
    <property type="entry name" value="Sedolisin_dom"/>
</dbReference>
<dbReference type="InterPro" id="IPR000209">
    <property type="entry name" value="Peptidase_S8/S53_dom"/>
</dbReference>
<dbReference type="InterPro" id="IPR000870">
    <property type="entry name" value="Homoserine_kinase"/>
</dbReference>
<keyword evidence="18 30" id="KW-0378">Hydrolase</keyword>
<dbReference type="PANTHER" id="PTHR14218">
    <property type="entry name" value="PROTEASE S8 TRIPEPTIDYL PEPTIDASE I CLN2"/>
    <property type="match status" value="1"/>
</dbReference>
<keyword evidence="22" id="KW-0756">Sterol biosynthesis</keyword>
<dbReference type="GO" id="GO:0004252">
    <property type="term" value="F:serine-type endopeptidase activity"/>
    <property type="evidence" value="ECO:0007669"/>
    <property type="project" value="UniProtKB-UniRule"/>
</dbReference>
<dbReference type="InterPro" id="IPR013785">
    <property type="entry name" value="Aldolase_TIM"/>
</dbReference>
<evidence type="ECO:0000256" key="27">
    <source>
        <dbReference type="ARBA" id="ARBA00023221"/>
    </source>
</evidence>
<dbReference type="SMART" id="SM00944">
    <property type="entry name" value="Pro-kuma_activ"/>
    <property type="match status" value="1"/>
</dbReference>
<comment type="catalytic activity">
    <reaction evidence="1">
        <text>Release of an N-terminal tripeptide from a polypeptide.</text>
        <dbReference type="EC" id="3.4.14.10"/>
    </reaction>
</comment>
<comment type="cofactor">
    <cofactor evidence="30">
        <name>Ca(2+)</name>
        <dbReference type="ChEBI" id="CHEBI:29108"/>
    </cofactor>
    <text evidence="30">Binds 1 Ca(2+) ion per subunit.</text>
</comment>
<dbReference type="GO" id="GO:0016829">
    <property type="term" value="F:lyase activity"/>
    <property type="evidence" value="ECO:0007669"/>
    <property type="project" value="InterPro"/>
</dbReference>
<evidence type="ECO:0000256" key="12">
    <source>
        <dbReference type="ARBA" id="ARBA00022679"/>
    </source>
</evidence>
<keyword evidence="12" id="KW-0808">Transferase</keyword>
<dbReference type="InterPro" id="IPR020568">
    <property type="entry name" value="Ribosomal_Su5_D2-typ_SF"/>
</dbReference>
<comment type="similarity">
    <text evidence="5">Belongs to the GHMP kinase family. Homoserine kinase subfamily.</text>
</comment>
<dbReference type="InterPro" id="IPR006203">
    <property type="entry name" value="GHMP_knse_ATP-bd_CS"/>
</dbReference>
<feature type="signal peptide" evidence="32">
    <location>
        <begin position="1"/>
        <end position="19"/>
    </location>
</feature>
<evidence type="ECO:0000256" key="26">
    <source>
        <dbReference type="ARBA" id="ARBA00023180"/>
    </source>
</evidence>
<evidence type="ECO:0000256" key="22">
    <source>
        <dbReference type="ARBA" id="ARBA00023011"/>
    </source>
</evidence>
<evidence type="ECO:0000256" key="1">
    <source>
        <dbReference type="ARBA" id="ARBA00001910"/>
    </source>
</evidence>
<dbReference type="GO" id="GO:0005524">
    <property type="term" value="F:ATP binding"/>
    <property type="evidence" value="ECO:0007669"/>
    <property type="project" value="UniProtKB-KW"/>
</dbReference>
<dbReference type="CDD" id="cd04056">
    <property type="entry name" value="Peptidases_S53"/>
    <property type="match status" value="1"/>
</dbReference>
<evidence type="ECO:0000256" key="18">
    <source>
        <dbReference type="ARBA" id="ARBA00022801"/>
    </source>
</evidence>
<dbReference type="NCBIfam" id="TIGR00191">
    <property type="entry name" value="thrB"/>
    <property type="match status" value="1"/>
</dbReference>
<feature type="binding site" evidence="30">
    <location>
        <position position="578"/>
    </location>
    <ligand>
        <name>Ca(2+)</name>
        <dbReference type="ChEBI" id="CHEBI:29108"/>
    </ligand>
</feature>
<dbReference type="GO" id="GO:0009088">
    <property type="term" value="P:threonine biosynthetic process"/>
    <property type="evidence" value="ECO:0007669"/>
    <property type="project" value="UniProtKB-UniPathway"/>
</dbReference>
<evidence type="ECO:0000256" key="24">
    <source>
        <dbReference type="ARBA" id="ARBA00023145"/>
    </source>
</evidence>
<keyword evidence="35" id="KW-1185">Reference proteome</keyword>
<keyword evidence="22" id="KW-0752">Steroid biosynthesis</keyword>
<dbReference type="GO" id="GO:0006508">
    <property type="term" value="P:proteolysis"/>
    <property type="evidence" value="ECO:0007669"/>
    <property type="project" value="UniProtKB-KW"/>
</dbReference>
<dbReference type="Pfam" id="PF00082">
    <property type="entry name" value="Peptidase_S8"/>
    <property type="match status" value="1"/>
</dbReference>
<comment type="catalytic activity">
    <reaction evidence="28">
        <text>L-homoserine + ATP = O-phospho-L-homoserine + ADP + H(+)</text>
        <dbReference type="Rhea" id="RHEA:13985"/>
        <dbReference type="ChEBI" id="CHEBI:15378"/>
        <dbReference type="ChEBI" id="CHEBI:30616"/>
        <dbReference type="ChEBI" id="CHEBI:57476"/>
        <dbReference type="ChEBI" id="CHEBI:57590"/>
        <dbReference type="ChEBI" id="CHEBI:456216"/>
        <dbReference type="EC" id="2.7.1.39"/>
    </reaction>
    <physiologicalReaction direction="left-to-right" evidence="28">
        <dbReference type="Rhea" id="RHEA:13986"/>
    </physiologicalReaction>
</comment>
<dbReference type="InterPro" id="IPR036554">
    <property type="entry name" value="GHMP_kinase_C_sf"/>
</dbReference>
<keyword evidence="27" id="KW-0443">Lipid metabolism</keyword>
<comment type="subcellular location">
    <subcellularLocation>
        <location evidence="3">Secreted</location>
        <location evidence="3">Extracellular space</location>
    </subcellularLocation>
</comment>
<feature type="domain" description="Peptidase S53" evidence="33">
    <location>
        <begin position="211"/>
        <end position="598"/>
    </location>
</feature>
<evidence type="ECO:0000256" key="29">
    <source>
        <dbReference type="ARBA" id="ARBA00054121"/>
    </source>
</evidence>
<feature type="chain" id="PRO_5002341340" description="Homoserine kinase" evidence="32">
    <location>
        <begin position="20"/>
        <end position="1171"/>
    </location>
</feature>
<dbReference type="InterPro" id="IPR050819">
    <property type="entry name" value="Tripeptidyl-peptidase_I"/>
</dbReference>
<keyword evidence="13" id="KW-0791">Threonine biosynthesis</keyword>